<protein>
    <submittedName>
        <fullName evidence="2">RHS repeat-associated core domain-containing protein</fullName>
    </submittedName>
</protein>
<proteinExistence type="predicted"/>
<feature type="compositionally biased region" description="Polar residues" evidence="1">
    <location>
        <begin position="34"/>
        <end position="52"/>
    </location>
</feature>
<dbReference type="RefSeq" id="WP_188167015.1">
    <property type="nucleotide sequence ID" value="NZ_JACVVX010000021.1"/>
</dbReference>
<sequence>RYMDPVLGRFISPDDWDPTLDGVGTNRYAYAQNDPINKSDPNGHQSTSSPSSDDTEAREMERMVNDALQDYAAGDISEEEKDAKLTYAHNAMRSESLYNDQFKFAIGSNIQQQYGDAVSRLTTAAEQFTSTNNLRPSWRDSEKTVGDKFADYRAQVSFKDGKEVKYGTKGSVLPDRFKDGHSIEVKNYNVETAKGRAGLVRNISNQAVDRAKNLPSGTRQSVYIDARGQKVTRNQIDDLADQIVQRSNGALKLDDINFIR</sequence>
<evidence type="ECO:0000313" key="2">
    <source>
        <dbReference type="EMBL" id="MBD0417578.1"/>
    </source>
</evidence>
<feature type="non-terminal residue" evidence="2">
    <location>
        <position position="1"/>
    </location>
</feature>
<organism evidence="2 3">
    <name type="scientific">Oryzicola mucosus</name>
    <dbReference type="NCBI Taxonomy" id="2767425"/>
    <lineage>
        <taxon>Bacteria</taxon>
        <taxon>Pseudomonadati</taxon>
        <taxon>Pseudomonadota</taxon>
        <taxon>Alphaproteobacteria</taxon>
        <taxon>Hyphomicrobiales</taxon>
        <taxon>Phyllobacteriaceae</taxon>
        <taxon>Oryzicola</taxon>
    </lineage>
</organism>
<dbReference type="Proteomes" id="UP000643405">
    <property type="component" value="Unassembled WGS sequence"/>
</dbReference>
<name>A0A8J6PZ81_9HYPH</name>
<feature type="region of interest" description="Disordered" evidence="1">
    <location>
        <begin position="11"/>
        <end position="59"/>
    </location>
</feature>
<accession>A0A8J6PZ81</accession>
<dbReference type="Gene3D" id="2.180.10.10">
    <property type="entry name" value="RHS repeat-associated core"/>
    <property type="match status" value="1"/>
</dbReference>
<reference evidence="2" key="1">
    <citation type="submission" date="2020-09" db="EMBL/GenBank/DDBJ databases">
        <title>Genome seq and assembly of Tianweitania sp.</title>
        <authorList>
            <person name="Chhetri G."/>
        </authorList>
    </citation>
    <scope>NUCLEOTIDE SEQUENCE</scope>
    <source>
        <strain evidence="2">Rool2</strain>
    </source>
</reference>
<gene>
    <name evidence="2" type="ORF">ICI42_23380</name>
</gene>
<dbReference type="NCBIfam" id="TIGR03696">
    <property type="entry name" value="Rhs_assc_core"/>
    <property type="match status" value="1"/>
</dbReference>
<evidence type="ECO:0000313" key="3">
    <source>
        <dbReference type="Proteomes" id="UP000643405"/>
    </source>
</evidence>
<dbReference type="EMBL" id="JACVVX010000021">
    <property type="protein sequence ID" value="MBD0417578.1"/>
    <property type="molecule type" value="Genomic_DNA"/>
</dbReference>
<comment type="caution">
    <text evidence="2">The sequence shown here is derived from an EMBL/GenBank/DDBJ whole genome shotgun (WGS) entry which is preliminary data.</text>
</comment>
<dbReference type="InterPro" id="IPR022385">
    <property type="entry name" value="Rhs_assc_core"/>
</dbReference>
<evidence type="ECO:0000256" key="1">
    <source>
        <dbReference type="SAM" id="MobiDB-lite"/>
    </source>
</evidence>
<dbReference type="AlphaFoldDB" id="A0A8J6PZ81"/>
<keyword evidence="3" id="KW-1185">Reference proteome</keyword>